<keyword evidence="4 5" id="KW-0472">Membrane</keyword>
<dbReference type="EMBL" id="UINC01081997">
    <property type="protein sequence ID" value="SVC26357.1"/>
    <property type="molecule type" value="Genomic_DNA"/>
</dbReference>
<feature type="non-terminal residue" evidence="7">
    <location>
        <position position="1"/>
    </location>
</feature>
<reference evidence="7" key="1">
    <citation type="submission" date="2018-05" db="EMBL/GenBank/DDBJ databases">
        <authorList>
            <person name="Lanie J.A."/>
            <person name="Ng W.-L."/>
            <person name="Kazmierczak K.M."/>
            <person name="Andrzejewski T.M."/>
            <person name="Davidsen T.M."/>
            <person name="Wayne K.J."/>
            <person name="Tettelin H."/>
            <person name="Glass J.I."/>
            <person name="Rusch D."/>
            <person name="Podicherti R."/>
            <person name="Tsui H.-C.T."/>
            <person name="Winkler M.E."/>
        </authorList>
    </citation>
    <scope>NUCLEOTIDE SEQUENCE</scope>
</reference>
<gene>
    <name evidence="7" type="ORF">METZ01_LOCUS279211</name>
</gene>
<keyword evidence="3 5" id="KW-1133">Transmembrane helix</keyword>
<evidence type="ECO:0000256" key="2">
    <source>
        <dbReference type="ARBA" id="ARBA00022692"/>
    </source>
</evidence>
<dbReference type="GO" id="GO:0005506">
    <property type="term" value="F:iron ion binding"/>
    <property type="evidence" value="ECO:0007669"/>
    <property type="project" value="InterPro"/>
</dbReference>
<evidence type="ECO:0000256" key="4">
    <source>
        <dbReference type="ARBA" id="ARBA00023136"/>
    </source>
</evidence>
<feature type="transmembrane region" description="Helical" evidence="5">
    <location>
        <begin position="75"/>
        <end position="92"/>
    </location>
</feature>
<dbReference type="InterPro" id="IPR050307">
    <property type="entry name" value="Sterol_Desaturase_Related"/>
</dbReference>
<organism evidence="7">
    <name type="scientific">marine metagenome</name>
    <dbReference type="NCBI Taxonomy" id="408172"/>
    <lineage>
        <taxon>unclassified sequences</taxon>
        <taxon>metagenomes</taxon>
        <taxon>ecological metagenomes</taxon>
    </lineage>
</organism>
<accession>A0A382KU93</accession>
<sequence>FFLVYDFGRYFAHYLQHRIDFLWHFHKVHHSAEVLTPFTAFRAHPVDLVIMATFPAAATGIINGIFNYWTGGSTGLYLFFGLHILIFLYNLVGNLRHTHVWLSYGPFLSLIFISPAQHQIHHSIEQRHWGRNIGFALAFWDKLFGTLYVPHEHEHFEIGLGDGTEGHYHGVIGMYWRPVRELFMQNDKSHGLTRDDG</sequence>
<evidence type="ECO:0000256" key="1">
    <source>
        <dbReference type="ARBA" id="ARBA00004370"/>
    </source>
</evidence>
<dbReference type="GO" id="GO:0016020">
    <property type="term" value="C:membrane"/>
    <property type="evidence" value="ECO:0007669"/>
    <property type="project" value="UniProtKB-SubCell"/>
</dbReference>
<dbReference type="InterPro" id="IPR006694">
    <property type="entry name" value="Fatty_acid_hydroxylase"/>
</dbReference>
<evidence type="ECO:0000256" key="5">
    <source>
        <dbReference type="SAM" id="Phobius"/>
    </source>
</evidence>
<name>A0A382KU93_9ZZZZ</name>
<dbReference type="PANTHER" id="PTHR11863">
    <property type="entry name" value="STEROL DESATURASE"/>
    <property type="match status" value="1"/>
</dbReference>
<evidence type="ECO:0000256" key="3">
    <source>
        <dbReference type="ARBA" id="ARBA00022989"/>
    </source>
</evidence>
<comment type="subcellular location">
    <subcellularLocation>
        <location evidence="1">Membrane</location>
    </subcellularLocation>
</comment>
<protein>
    <recommendedName>
        <fullName evidence="6">Fatty acid hydroxylase domain-containing protein</fullName>
    </recommendedName>
</protein>
<evidence type="ECO:0000313" key="7">
    <source>
        <dbReference type="EMBL" id="SVC26357.1"/>
    </source>
</evidence>
<dbReference type="GO" id="GO:0008610">
    <property type="term" value="P:lipid biosynthetic process"/>
    <property type="evidence" value="ECO:0007669"/>
    <property type="project" value="InterPro"/>
</dbReference>
<dbReference type="GO" id="GO:0016491">
    <property type="term" value="F:oxidoreductase activity"/>
    <property type="evidence" value="ECO:0007669"/>
    <property type="project" value="InterPro"/>
</dbReference>
<feature type="domain" description="Fatty acid hydroxylase" evidence="6">
    <location>
        <begin position="1"/>
        <end position="146"/>
    </location>
</feature>
<dbReference type="AlphaFoldDB" id="A0A382KU93"/>
<proteinExistence type="predicted"/>
<evidence type="ECO:0000259" key="6">
    <source>
        <dbReference type="Pfam" id="PF04116"/>
    </source>
</evidence>
<dbReference type="Pfam" id="PF04116">
    <property type="entry name" value="FA_hydroxylase"/>
    <property type="match status" value="1"/>
</dbReference>
<keyword evidence="2 5" id="KW-0812">Transmembrane</keyword>
<feature type="transmembrane region" description="Helical" evidence="5">
    <location>
        <begin position="48"/>
        <end position="69"/>
    </location>
</feature>